<evidence type="ECO:0000259" key="1">
    <source>
        <dbReference type="Pfam" id="PF20209"/>
    </source>
</evidence>
<organism evidence="2 3">
    <name type="scientific">Gigaspora margarita</name>
    <dbReference type="NCBI Taxonomy" id="4874"/>
    <lineage>
        <taxon>Eukaryota</taxon>
        <taxon>Fungi</taxon>
        <taxon>Fungi incertae sedis</taxon>
        <taxon>Mucoromycota</taxon>
        <taxon>Glomeromycotina</taxon>
        <taxon>Glomeromycetes</taxon>
        <taxon>Diversisporales</taxon>
        <taxon>Gigasporaceae</taxon>
        <taxon>Gigaspora</taxon>
    </lineage>
</organism>
<dbReference type="InterPro" id="IPR046700">
    <property type="entry name" value="DUF6570"/>
</dbReference>
<sequence>TTIYAELHSAAVSEFNINERIQLNSATIHAEPHLITISGFDINEQMQYNSVTICAEPHSATVLSEFDRDLLGKFRTKMNKIKYVFCSVYNENFLSITIVKGKCCQCYTEKSTPKKFSGENDMDPGKVPEELQGLTEVKEMLITQVFPLFIIGCVNYMVPVCKISII</sequence>
<dbReference type="Proteomes" id="UP000789901">
    <property type="component" value="Unassembled WGS sequence"/>
</dbReference>
<feature type="domain" description="DUF6570" evidence="1">
    <location>
        <begin position="111"/>
        <end position="150"/>
    </location>
</feature>
<evidence type="ECO:0000313" key="2">
    <source>
        <dbReference type="EMBL" id="CAG8774992.1"/>
    </source>
</evidence>
<feature type="non-terminal residue" evidence="2">
    <location>
        <position position="1"/>
    </location>
</feature>
<dbReference type="EMBL" id="CAJVQB010015519">
    <property type="protein sequence ID" value="CAG8774992.1"/>
    <property type="molecule type" value="Genomic_DNA"/>
</dbReference>
<accession>A0ABN7VK05</accession>
<proteinExistence type="predicted"/>
<keyword evidence="3" id="KW-1185">Reference proteome</keyword>
<reference evidence="2 3" key="1">
    <citation type="submission" date="2021-06" db="EMBL/GenBank/DDBJ databases">
        <authorList>
            <person name="Kallberg Y."/>
            <person name="Tangrot J."/>
            <person name="Rosling A."/>
        </authorList>
    </citation>
    <scope>NUCLEOTIDE SEQUENCE [LARGE SCALE GENOMIC DNA]</scope>
    <source>
        <strain evidence="2 3">120-4 pot B 10/14</strain>
    </source>
</reference>
<name>A0ABN7VK05_GIGMA</name>
<dbReference type="Pfam" id="PF20209">
    <property type="entry name" value="DUF6570"/>
    <property type="match status" value="1"/>
</dbReference>
<gene>
    <name evidence="2" type="ORF">GMARGA_LOCUS18965</name>
</gene>
<protein>
    <submittedName>
        <fullName evidence="2">27709_t:CDS:1</fullName>
    </submittedName>
</protein>
<comment type="caution">
    <text evidence="2">The sequence shown here is derived from an EMBL/GenBank/DDBJ whole genome shotgun (WGS) entry which is preliminary data.</text>
</comment>
<evidence type="ECO:0000313" key="3">
    <source>
        <dbReference type="Proteomes" id="UP000789901"/>
    </source>
</evidence>